<evidence type="ECO:0000313" key="3">
    <source>
        <dbReference type="EMBL" id="KAK8893836.1"/>
    </source>
</evidence>
<gene>
    <name evidence="3" type="ORF">M9Y10_022265</name>
</gene>
<sequence>MDLNSSQEILDSIESQPGVIGTILMLTGSGVTIKTTLKDTEAAKYSSIVSDFIKRSKATVNSISPDDKIQCLRIRSFKNEILIFPDKVFTLIAIQDAMVA</sequence>
<evidence type="ECO:0000259" key="2">
    <source>
        <dbReference type="SMART" id="SM00960"/>
    </source>
</evidence>
<reference evidence="3 4" key="1">
    <citation type="submission" date="2024-04" db="EMBL/GenBank/DDBJ databases">
        <title>Tritrichomonas musculus Genome.</title>
        <authorList>
            <person name="Alves-Ferreira E."/>
            <person name="Grigg M."/>
            <person name="Lorenzi H."/>
            <person name="Galac M."/>
        </authorList>
    </citation>
    <scope>NUCLEOTIDE SEQUENCE [LARGE SCALE GENOMIC DNA]</scope>
    <source>
        <strain evidence="3 4">EAF2021</strain>
    </source>
</reference>
<organism evidence="3 4">
    <name type="scientific">Tritrichomonas musculus</name>
    <dbReference type="NCBI Taxonomy" id="1915356"/>
    <lineage>
        <taxon>Eukaryota</taxon>
        <taxon>Metamonada</taxon>
        <taxon>Parabasalia</taxon>
        <taxon>Tritrichomonadida</taxon>
        <taxon>Tritrichomonadidae</taxon>
        <taxon>Tritrichomonas</taxon>
    </lineage>
</organism>
<dbReference type="Gene3D" id="3.30.450.30">
    <property type="entry name" value="Dynein light chain 2a, cytoplasmic"/>
    <property type="match status" value="1"/>
</dbReference>
<accession>A0ABR2KSS1</accession>
<dbReference type="PANTHER" id="PTHR10779">
    <property type="entry name" value="DYNEIN LIGHT CHAIN ROADBLOCK"/>
    <property type="match status" value="1"/>
</dbReference>
<dbReference type="SMART" id="SM00960">
    <property type="entry name" value="Robl_LC7"/>
    <property type="match status" value="1"/>
</dbReference>
<dbReference type="InterPro" id="IPR004942">
    <property type="entry name" value="Roadblock/LAMTOR2_dom"/>
</dbReference>
<feature type="domain" description="Roadblock/LAMTOR2" evidence="2">
    <location>
        <begin position="6"/>
        <end position="95"/>
    </location>
</feature>
<comment type="similarity">
    <text evidence="1">Belongs to the GAMAD family.</text>
</comment>
<name>A0ABR2KSS1_9EUKA</name>
<dbReference type="Pfam" id="PF03259">
    <property type="entry name" value="Robl_LC7"/>
    <property type="match status" value="1"/>
</dbReference>
<dbReference type="Proteomes" id="UP001470230">
    <property type="component" value="Unassembled WGS sequence"/>
</dbReference>
<dbReference type="EMBL" id="JAPFFF010000003">
    <property type="protein sequence ID" value="KAK8893836.1"/>
    <property type="molecule type" value="Genomic_DNA"/>
</dbReference>
<evidence type="ECO:0000256" key="1">
    <source>
        <dbReference type="ARBA" id="ARBA00007191"/>
    </source>
</evidence>
<protein>
    <recommendedName>
        <fullName evidence="2">Roadblock/LAMTOR2 domain-containing protein</fullName>
    </recommendedName>
</protein>
<dbReference type="SUPFAM" id="SSF103196">
    <property type="entry name" value="Roadblock/LC7 domain"/>
    <property type="match status" value="1"/>
</dbReference>
<keyword evidence="4" id="KW-1185">Reference proteome</keyword>
<proteinExistence type="inferred from homology"/>
<comment type="caution">
    <text evidence="3">The sequence shown here is derived from an EMBL/GenBank/DDBJ whole genome shotgun (WGS) entry which is preliminary data.</text>
</comment>
<evidence type="ECO:0000313" key="4">
    <source>
        <dbReference type="Proteomes" id="UP001470230"/>
    </source>
</evidence>